<dbReference type="EMBL" id="JACXVP010000002">
    <property type="protein sequence ID" value="KAG5622712.1"/>
    <property type="molecule type" value="Genomic_DNA"/>
</dbReference>
<reference evidence="1 2" key="1">
    <citation type="submission" date="2020-09" db="EMBL/GenBank/DDBJ databases">
        <title>De no assembly of potato wild relative species, Solanum commersonii.</title>
        <authorList>
            <person name="Cho K."/>
        </authorList>
    </citation>
    <scope>NUCLEOTIDE SEQUENCE [LARGE SCALE GENOMIC DNA]</scope>
    <source>
        <strain evidence="1">LZ3.2</strain>
        <tissue evidence="1">Leaf</tissue>
    </source>
</reference>
<name>A0A9J6ADT5_SOLCO</name>
<gene>
    <name evidence="1" type="ORF">H5410_007930</name>
</gene>
<protein>
    <submittedName>
        <fullName evidence="1">Uncharacterized protein</fullName>
    </submittedName>
</protein>
<keyword evidence="2" id="KW-1185">Reference proteome</keyword>
<sequence length="74" mass="8630">MPFNRLWKVILELPDVSIASSSFRAKTGLSVSRKFTMFWQVLSVGSVSVFMEYFRRAIDIHIELKSSYIWTHTS</sequence>
<evidence type="ECO:0000313" key="1">
    <source>
        <dbReference type="EMBL" id="KAG5622712.1"/>
    </source>
</evidence>
<organism evidence="1 2">
    <name type="scientific">Solanum commersonii</name>
    <name type="common">Commerson's wild potato</name>
    <name type="synonym">Commerson's nightshade</name>
    <dbReference type="NCBI Taxonomy" id="4109"/>
    <lineage>
        <taxon>Eukaryota</taxon>
        <taxon>Viridiplantae</taxon>
        <taxon>Streptophyta</taxon>
        <taxon>Embryophyta</taxon>
        <taxon>Tracheophyta</taxon>
        <taxon>Spermatophyta</taxon>
        <taxon>Magnoliopsida</taxon>
        <taxon>eudicotyledons</taxon>
        <taxon>Gunneridae</taxon>
        <taxon>Pentapetalae</taxon>
        <taxon>asterids</taxon>
        <taxon>lamiids</taxon>
        <taxon>Solanales</taxon>
        <taxon>Solanaceae</taxon>
        <taxon>Solanoideae</taxon>
        <taxon>Solaneae</taxon>
        <taxon>Solanum</taxon>
    </lineage>
</organism>
<dbReference type="Proteomes" id="UP000824120">
    <property type="component" value="Chromosome 2"/>
</dbReference>
<evidence type="ECO:0000313" key="2">
    <source>
        <dbReference type="Proteomes" id="UP000824120"/>
    </source>
</evidence>
<proteinExistence type="predicted"/>
<accession>A0A9J6ADT5</accession>
<dbReference type="AlphaFoldDB" id="A0A9J6ADT5"/>
<comment type="caution">
    <text evidence="1">The sequence shown here is derived from an EMBL/GenBank/DDBJ whole genome shotgun (WGS) entry which is preliminary data.</text>
</comment>